<dbReference type="STRING" id="1244531.CIG2463D_0007"/>
<dbReference type="Proteomes" id="UP000028486">
    <property type="component" value="Chromosome"/>
</dbReference>
<evidence type="ECO:0000313" key="2">
    <source>
        <dbReference type="Proteomes" id="UP000028486"/>
    </source>
</evidence>
<proteinExistence type="predicted"/>
<protein>
    <submittedName>
        <fullName evidence="1">Uncharacterized protein</fullName>
    </submittedName>
</protein>
<reference evidence="2" key="1">
    <citation type="journal article" date="2014" name="Genome Announc.">
        <title>Complete Genome Sequence of Campylobacter iguaniorum Strain 1485ET, Isolated from a Bearded Dragon (Pogona vitticeps).</title>
        <authorList>
            <person name="Gilbert M.J."/>
            <person name="Miller W.G."/>
            <person name="Yee E."/>
            <person name="Kik M."/>
            <person name="Wagenaar J.A."/>
            <person name="Duim B."/>
        </authorList>
    </citation>
    <scope>NUCLEOTIDE SEQUENCE [LARGE SCALE GENOMIC DNA]</scope>
    <source>
        <strain evidence="2">1485E</strain>
    </source>
</reference>
<dbReference type="PATRIC" id="fig|1244531.5.peg.7"/>
<accession>A0A076F8X2</accession>
<dbReference type="OrthoDB" id="5372793at2"/>
<dbReference type="AlphaFoldDB" id="A0A076F8X2"/>
<organism evidence="1 2">
    <name type="scientific">Campylobacter iguaniorum</name>
    <dbReference type="NCBI Taxonomy" id="1244531"/>
    <lineage>
        <taxon>Bacteria</taxon>
        <taxon>Pseudomonadati</taxon>
        <taxon>Campylobacterota</taxon>
        <taxon>Epsilonproteobacteria</taxon>
        <taxon>Campylobacterales</taxon>
        <taxon>Campylobacteraceae</taxon>
        <taxon>Campylobacter</taxon>
    </lineage>
</organism>
<name>A0A076F8X2_9BACT</name>
<dbReference type="EMBL" id="CP009043">
    <property type="protein sequence ID" value="AII13887.1"/>
    <property type="molecule type" value="Genomic_DNA"/>
</dbReference>
<dbReference type="eggNOG" id="ENOG5031QNB">
    <property type="taxonomic scope" value="Bacteria"/>
</dbReference>
<keyword evidence="2" id="KW-1185">Reference proteome</keyword>
<dbReference type="HOGENOM" id="CLU_1792903_0_0_7"/>
<dbReference type="RefSeq" id="WP_038452429.1">
    <property type="nucleotide sequence ID" value="NZ_CP009043.1"/>
</dbReference>
<sequence>MNIKFHLLSVFRELFVPHHRSLEFRAKVFAAMLCAKKEVKNSDFDDVRYIAGEIYSNDHKRVGVLVQTVKEYVNKVKEFNLLTLDSLLLDIDYELKNIKRYAKKIDFSHLRRLMIESDEDDALIQQRVYEYFLEEVKRFS</sequence>
<gene>
    <name evidence="1" type="ORF">CIG1485E_0007</name>
</gene>
<evidence type="ECO:0000313" key="1">
    <source>
        <dbReference type="EMBL" id="AII13887.1"/>
    </source>
</evidence>
<dbReference type="KEGG" id="caj:CIG1485E_0007"/>